<proteinExistence type="predicted"/>
<organism evidence="1 2">
    <name type="scientific">Nitrobacter winogradskyi</name>
    <name type="common">Nitrobacter agilis</name>
    <dbReference type="NCBI Taxonomy" id="913"/>
    <lineage>
        <taxon>Bacteria</taxon>
        <taxon>Pseudomonadati</taxon>
        <taxon>Pseudomonadota</taxon>
        <taxon>Alphaproteobacteria</taxon>
        <taxon>Hyphomicrobiales</taxon>
        <taxon>Nitrobacteraceae</taxon>
        <taxon>Nitrobacter</taxon>
    </lineage>
</organism>
<evidence type="ECO:0000313" key="1">
    <source>
        <dbReference type="EMBL" id="MCP1999088.1"/>
    </source>
</evidence>
<reference evidence="1" key="1">
    <citation type="submission" date="2022-03" db="EMBL/GenBank/DDBJ databases">
        <title>Interactions between chemoautotrophic and heterotrophic bacteria.</title>
        <authorList>
            <person name="Santoro A."/>
        </authorList>
    </citation>
    <scope>NUCLEOTIDE SEQUENCE</scope>
    <source>
        <strain evidence="1">Nb-106</strain>
    </source>
</reference>
<name>A0ACC6AH58_NITWI</name>
<sequence>METGALRYENQAINIHLIMDLKPGDTFSIKTRHELRYRSGIGHATLQAKTSTGVGLRARA</sequence>
<evidence type="ECO:0000313" key="2">
    <source>
        <dbReference type="Proteomes" id="UP001205486"/>
    </source>
</evidence>
<dbReference type="Proteomes" id="UP001205486">
    <property type="component" value="Unassembled WGS sequence"/>
</dbReference>
<protein>
    <submittedName>
        <fullName evidence="1">Uncharacterized protein</fullName>
    </submittedName>
</protein>
<comment type="caution">
    <text evidence="1">The sequence shown here is derived from an EMBL/GenBank/DDBJ whole genome shotgun (WGS) entry which is preliminary data.</text>
</comment>
<keyword evidence="2" id="KW-1185">Reference proteome</keyword>
<accession>A0ACC6AH58</accession>
<gene>
    <name evidence="1" type="ORF">J2S34_001510</name>
</gene>
<dbReference type="EMBL" id="JALJZS010000001">
    <property type="protein sequence ID" value="MCP1999088.1"/>
    <property type="molecule type" value="Genomic_DNA"/>
</dbReference>